<organism evidence="1 2">
    <name type="scientific">Hymenobacter montanus</name>
    <dbReference type="NCBI Taxonomy" id="2771359"/>
    <lineage>
        <taxon>Bacteria</taxon>
        <taxon>Pseudomonadati</taxon>
        <taxon>Bacteroidota</taxon>
        <taxon>Cytophagia</taxon>
        <taxon>Cytophagales</taxon>
        <taxon>Hymenobacteraceae</taxon>
        <taxon>Hymenobacter</taxon>
    </lineage>
</organism>
<accession>A0A927BFE5</accession>
<dbReference type="EMBL" id="JACXAD010000024">
    <property type="protein sequence ID" value="MBD2769867.1"/>
    <property type="molecule type" value="Genomic_DNA"/>
</dbReference>
<gene>
    <name evidence="1" type="ORF">IC235_18410</name>
</gene>
<keyword evidence="2" id="KW-1185">Reference proteome</keyword>
<dbReference type="Proteomes" id="UP000612233">
    <property type="component" value="Unassembled WGS sequence"/>
</dbReference>
<name>A0A927BFE5_9BACT</name>
<evidence type="ECO:0000313" key="2">
    <source>
        <dbReference type="Proteomes" id="UP000612233"/>
    </source>
</evidence>
<proteinExistence type="predicted"/>
<sequence>MSETKIATPEDNKEFREKVENLTNLRLRKAEVFNQMVVARERVKVTQYAINTAADRNQPVDELRRTYGGHQAAFENARQTHLQVSQREEEAVADLHSRFNTQVYQIGNLDDQVPILFFPVRLETTFKQIGQNYELWVRIFPDDIAVETHEPLLTQDEIEQGQAYWISSFNATPIEKKQAWDLLCRSYGSQRAAWVALSTKPANFSTAPDAAHLISAVLSPKADSWTLQPVTRVMPDVFVINCYTGSDHSRPSFSAQTNIIPDEVKLGFDPSNNTNGSFYRSGTDIATDANDQVDWMIDFDAAVAKGLGAKVPISREAFGAGFERIIAVGVKASLTKEAGQARLQNLIQSHHYTDGFSLLKQGTSTNNTENEYSGYSSVDFGNTTTYATEAEANLFTPVTTARNKTDGQLLCEALGIDFDPLYHIYHAGGYDIRDAMNFNNSLWLSAMGYYLVNLAAVDTSDSDKVREFFNDFVRGRGALPSIRSGVQPYGILPASVYSRMAWSQDPNADIYVRIKDYATSLSPHWVAAVDAIRPAQGDGNSSQSALSTLAKNAVSLNHVQRIGFGSNLIWNYLVYNTSERDDSDQPRRWYEEQSKRLEEMQANTGIRLAPSARIGGINFLENHGNLSGPLVAPEELNRQAPLPSVSRENGFNYFQVLSAATFTELRDENYSRFGLERDTAIDAMLYRVGRQTLLLEYHDAACKLLRLPESERKDPELINMPVREGEREPSKSMMPLSAGASRWAQLQRPYGGFDSITDFIDARGREIVGQSEEPIHLFEVKEGFRVLAERPVADLELLSSELIDVVSHRLDTWQLALVNQRLNVIRGIKDGSTDRRQGIYLGAYGWVENVKPRTRTPVPTAPNAEFPLPLELDSPNEGYIHTPSLNQAAAAAVLRSGYATRGNTTTGDTLSVNIASERIRYSLDILEGLKNGQSLSVLLGYAFERFMYENSTYPAGIIIDPFIDSLRVAFALPVNTVNYTAPTPSAPNQAQNVLDGQRLINAFQAAAGNLATMLTTAGIPASSYPAPVITAIGKGIDWMRNLIDAVGDLSTAEGIFQLVQGNQAKSGAIADAIAKGNNMPEIDVINTPRSGIAVNQRFTLHLENNAAMSAGWSNAGVPMSPRATAEPYINRWVGQLLRDPANIQCAFTSATTVPNPTTVTVADLGLQPIDLLFLANDEIINDESELAQRVRRYARSRTYTVGSLANQRIGRSEKITIDFHLAPNKSPSIISFEEMLSVLKSSRDIITSCRSLRTTDYVAPTEAAAEVNEYDNGNFYTSRLLATKTDFETKLSLLDGELQNVLSATLAPSLATLKGYVHNLSWYGLEQTVYEYFPDETAEDFTAITQRATAISKEAHARLTSYQAIFPPTPAPTVPTSGDDAFINKCLQGYKALFGRAFIALPRFKLRAADQALLNAQLSTDPTTTLLRGHASNPYVMDEWLCGISKVRKNTANYEFLSALASGINLDAFTDDRKLFPAQVPYNASSSTDRWLGSTVNNDAALQEGRVAFAISIPGGSSSYSMGTYEVGLMIDEWVDVIPNKNQTTGIAFHANQPNQKPPQCLLLGLTPRITGSWNWADIVDMINETFDLAKTRGVSYDSISGTPVGQLSPTLVMPFSATNSTIALTSPL</sequence>
<reference evidence="1" key="1">
    <citation type="submission" date="2020-09" db="EMBL/GenBank/DDBJ databases">
        <authorList>
            <person name="Kim M.K."/>
        </authorList>
    </citation>
    <scope>NUCLEOTIDE SEQUENCE</scope>
    <source>
        <strain evidence="1">BT664</strain>
    </source>
</reference>
<comment type="caution">
    <text evidence="1">The sequence shown here is derived from an EMBL/GenBank/DDBJ whole genome shotgun (WGS) entry which is preliminary data.</text>
</comment>
<protein>
    <submittedName>
        <fullName evidence="1">Uncharacterized protein</fullName>
    </submittedName>
</protein>
<evidence type="ECO:0000313" key="1">
    <source>
        <dbReference type="EMBL" id="MBD2769867.1"/>
    </source>
</evidence>
<dbReference type="RefSeq" id="WP_191006676.1">
    <property type="nucleotide sequence ID" value="NZ_JACXAD010000024.1"/>
</dbReference>